<reference evidence="2" key="1">
    <citation type="submission" date="2015-01" db="EMBL/GenBank/DDBJ databases">
        <authorList>
            <person name="Paterson Steve"/>
        </authorList>
    </citation>
    <scope>NUCLEOTIDE SEQUENCE [LARGE SCALE GENOMIC DNA]</scope>
    <source>
        <strain evidence="2">OBR1</strain>
    </source>
</reference>
<dbReference type="AlphaFoldDB" id="A0A0G4JYI2"/>
<name>A0A0G4JYI2_9GAMM</name>
<dbReference type="EMBL" id="CGIG01000001">
    <property type="protein sequence ID" value="CPR18914.1"/>
    <property type="molecule type" value="Genomic_DNA"/>
</dbReference>
<dbReference type="Proteomes" id="UP000044377">
    <property type="component" value="Unassembled WGS sequence"/>
</dbReference>
<gene>
    <name evidence="1" type="ORF">BN1221_03475</name>
</gene>
<evidence type="ECO:0000313" key="2">
    <source>
        <dbReference type="Proteomes" id="UP000044377"/>
    </source>
</evidence>
<evidence type="ECO:0000313" key="1">
    <source>
        <dbReference type="EMBL" id="CPR18914.1"/>
    </source>
</evidence>
<keyword evidence="2" id="KW-1185">Reference proteome</keyword>
<accession>A0A0G4JYI2</accession>
<protein>
    <submittedName>
        <fullName evidence="1">Uncharacterized protein</fullName>
    </submittedName>
</protein>
<proteinExistence type="predicted"/>
<organism evidence="1 2">
    <name type="scientific">Brenneria goodwinii</name>
    <dbReference type="NCBI Taxonomy" id="1109412"/>
    <lineage>
        <taxon>Bacteria</taxon>
        <taxon>Pseudomonadati</taxon>
        <taxon>Pseudomonadota</taxon>
        <taxon>Gammaproteobacteria</taxon>
        <taxon>Enterobacterales</taxon>
        <taxon>Pectobacteriaceae</taxon>
        <taxon>Brenneria</taxon>
    </lineage>
</organism>
<dbReference type="STRING" id="1109412.BN1221_03475"/>
<sequence length="39" mass="4642">MVKMETSRGLTLLERQLLKLLHQEIFNCNDDFYADVNKD</sequence>